<evidence type="ECO:0000313" key="4">
    <source>
        <dbReference type="Proteomes" id="UP000740413"/>
    </source>
</evidence>
<feature type="domain" description="Gfo/Idh/MocA-like oxidoreductase N-terminal" evidence="1">
    <location>
        <begin position="38"/>
        <end position="156"/>
    </location>
</feature>
<dbReference type="Gene3D" id="3.40.50.720">
    <property type="entry name" value="NAD(P)-binding Rossmann-like Domain"/>
    <property type="match status" value="1"/>
</dbReference>
<evidence type="ECO:0000259" key="1">
    <source>
        <dbReference type="Pfam" id="PF01408"/>
    </source>
</evidence>
<reference evidence="3 4" key="1">
    <citation type="submission" date="2020-06" db="EMBL/GenBank/DDBJ databases">
        <authorList>
            <person name="Isaeva M.P."/>
            <person name="Chernysheva N.Y."/>
        </authorList>
    </citation>
    <scope>NUCLEOTIDE SEQUENCE [LARGE SCALE GENOMIC DNA]</scope>
    <source>
        <strain evidence="3 4">KMM 6746</strain>
    </source>
</reference>
<gene>
    <name evidence="3" type="ORF">HW347_04260</name>
</gene>
<feature type="domain" description="Gfo/Idh/MocA-like oxidoreductase bacterial type C-terminal" evidence="2">
    <location>
        <begin position="199"/>
        <end position="252"/>
    </location>
</feature>
<accession>A0ABS5WCD5</accession>
<dbReference type="InterPro" id="IPR000683">
    <property type="entry name" value="Gfo/Idh/MocA-like_OxRdtase_N"/>
</dbReference>
<dbReference type="InterPro" id="IPR043906">
    <property type="entry name" value="Gfo/Idh/MocA_OxRdtase_bact_C"/>
</dbReference>
<reference evidence="4" key="2">
    <citation type="submission" date="2023-07" db="EMBL/GenBank/DDBJ databases">
        <title>Zobellia barbeyronii sp. nov., a new marine flavobacterium, isolated from green and red algae.</title>
        <authorList>
            <person name="Nedashkovskaya O.I."/>
            <person name="Otstavnykh N."/>
            <person name="Zhukova N."/>
            <person name="Guzev K."/>
            <person name="Chausova V."/>
            <person name="Tekutyeva L."/>
            <person name="Mikhailov V."/>
            <person name="Isaeva M."/>
        </authorList>
    </citation>
    <scope>NUCLEOTIDE SEQUENCE [LARGE SCALE GENOMIC DNA]</scope>
    <source>
        <strain evidence="4">KMM 6746</strain>
    </source>
</reference>
<dbReference type="RefSeq" id="WP_214610675.1">
    <property type="nucleotide sequence ID" value="NZ_JACATN010000001.1"/>
</dbReference>
<comment type="caution">
    <text evidence="3">The sequence shown here is derived from an EMBL/GenBank/DDBJ whole genome shotgun (WGS) entry which is preliminary data.</text>
</comment>
<evidence type="ECO:0000259" key="2">
    <source>
        <dbReference type="Pfam" id="PF19051"/>
    </source>
</evidence>
<proteinExistence type="predicted"/>
<dbReference type="Pfam" id="PF01408">
    <property type="entry name" value="GFO_IDH_MocA"/>
    <property type="match status" value="1"/>
</dbReference>
<sequence>MQRRKFIKNAAAASAVFSIVPSFVMGKNHVAPSDTLYVGAFGVGGRGSGVMQGLDGTGKVKFVTLCDVDDRRAADTYKKYPKAKRYKDYRKVYDKHLSEIDAIMVATPDHMHASIALPFMREKKHAYVEKPLTHNINEARMMTQVAKEHGIVTQMGNQGASSDGSREAKEWIDSGIIGKVYKVDCWTNRPVWPQGVPAPTEKQPIPKGLDWDLWLGVAAQRDYNEAYLPFKWRGFWDFGTGALGDMGCHIMETPFSVLNLGYPTEAEASCTTNWVGDFVEADYSESCPASSIVRLKFNTEQHGDIALNWYDGGLMPDLPDELADGETIGDGGGGSVFYGTKGILVTDTYSRNARLLPSQNMDMFKAPTPYLGRIDGDVDGHQRNFVEGCLNGTETSSDFKRSGPLTEAVLMGNLAIKAFQYKKLKAGKKIGDWDPFEYPGRRKILWDGANMNVTNWDLANDWVKGKYRKGWELK</sequence>
<evidence type="ECO:0000313" key="3">
    <source>
        <dbReference type="EMBL" id="MBT2160465.1"/>
    </source>
</evidence>
<organism evidence="3 4">
    <name type="scientific">Zobellia barbeyronii</name>
    <dbReference type="NCBI Taxonomy" id="2748009"/>
    <lineage>
        <taxon>Bacteria</taxon>
        <taxon>Pseudomonadati</taxon>
        <taxon>Bacteroidota</taxon>
        <taxon>Flavobacteriia</taxon>
        <taxon>Flavobacteriales</taxon>
        <taxon>Flavobacteriaceae</taxon>
        <taxon>Zobellia</taxon>
    </lineage>
</organism>
<dbReference type="InterPro" id="IPR036291">
    <property type="entry name" value="NAD(P)-bd_dom_sf"/>
</dbReference>
<keyword evidence="4" id="KW-1185">Reference proteome</keyword>
<dbReference type="Pfam" id="PF19051">
    <property type="entry name" value="GFO_IDH_MocA_C2"/>
    <property type="match status" value="1"/>
</dbReference>
<dbReference type="PANTHER" id="PTHR43818">
    <property type="entry name" value="BCDNA.GH03377"/>
    <property type="match status" value="1"/>
</dbReference>
<protein>
    <submittedName>
        <fullName evidence="3">Gfo/Idh/MocA family oxidoreductase</fullName>
    </submittedName>
</protein>
<dbReference type="SUPFAM" id="SSF51735">
    <property type="entry name" value="NAD(P)-binding Rossmann-fold domains"/>
    <property type="match status" value="1"/>
</dbReference>
<dbReference type="EMBL" id="JACATN010000001">
    <property type="protein sequence ID" value="MBT2160465.1"/>
    <property type="molecule type" value="Genomic_DNA"/>
</dbReference>
<dbReference type="Gene3D" id="3.30.360.10">
    <property type="entry name" value="Dihydrodipicolinate Reductase, domain 2"/>
    <property type="match status" value="1"/>
</dbReference>
<name>A0ABS5WCD5_9FLAO</name>
<dbReference type="InterPro" id="IPR050463">
    <property type="entry name" value="Gfo/Idh/MocA_oxidrdct_glycsds"/>
</dbReference>
<dbReference type="SUPFAM" id="SSF55347">
    <property type="entry name" value="Glyceraldehyde-3-phosphate dehydrogenase-like, C-terminal domain"/>
    <property type="match status" value="1"/>
</dbReference>
<dbReference type="PANTHER" id="PTHR43818:SF10">
    <property type="entry name" value="NADH-DEPENDENT DEHYDROGENASE-RELATED"/>
    <property type="match status" value="1"/>
</dbReference>
<dbReference type="Proteomes" id="UP000740413">
    <property type="component" value="Unassembled WGS sequence"/>
</dbReference>